<dbReference type="EMBL" id="LGTL01000002">
    <property type="protein sequence ID" value="KPA85079.1"/>
    <property type="molecule type" value="Genomic_DNA"/>
</dbReference>
<organism evidence="1 2">
    <name type="scientific">Leptomonas pyrrhocoris</name>
    <name type="common">Firebug parasite</name>
    <dbReference type="NCBI Taxonomy" id="157538"/>
    <lineage>
        <taxon>Eukaryota</taxon>
        <taxon>Discoba</taxon>
        <taxon>Euglenozoa</taxon>
        <taxon>Kinetoplastea</taxon>
        <taxon>Metakinetoplastina</taxon>
        <taxon>Trypanosomatida</taxon>
        <taxon>Trypanosomatidae</taxon>
        <taxon>Leishmaniinae</taxon>
        <taxon>Leptomonas</taxon>
    </lineage>
</organism>
<keyword evidence="2" id="KW-1185">Reference proteome</keyword>
<dbReference type="VEuPathDB" id="TriTrypDB:LpyrH10_02_4630"/>
<name>A0A0M9G944_LEPPY</name>
<dbReference type="GeneID" id="26901784"/>
<dbReference type="Proteomes" id="UP000037923">
    <property type="component" value="Unassembled WGS sequence"/>
</dbReference>
<proteinExistence type="predicted"/>
<protein>
    <submittedName>
        <fullName evidence="1">Uncharacterized protein</fullName>
    </submittedName>
</protein>
<dbReference type="OMA" id="CTHGPRR"/>
<dbReference type="AlphaFoldDB" id="A0A0M9G944"/>
<evidence type="ECO:0000313" key="1">
    <source>
        <dbReference type="EMBL" id="KPA85079.1"/>
    </source>
</evidence>
<reference evidence="1 2" key="1">
    <citation type="submission" date="2015-07" db="EMBL/GenBank/DDBJ databases">
        <title>High-quality genome of monoxenous trypanosomatid Leptomonas pyrrhocoris.</title>
        <authorList>
            <person name="Flegontov P."/>
            <person name="Butenko A."/>
            <person name="Firsov S."/>
            <person name="Vlcek C."/>
            <person name="Logacheva M.D."/>
            <person name="Field M."/>
            <person name="Filatov D."/>
            <person name="Flegontova O."/>
            <person name="Gerasimov E."/>
            <person name="Jackson A.P."/>
            <person name="Kelly S."/>
            <person name="Opperdoes F."/>
            <person name="O'Reilly A."/>
            <person name="Votypka J."/>
            <person name="Yurchenko V."/>
            <person name="Lukes J."/>
        </authorList>
    </citation>
    <scope>NUCLEOTIDE SEQUENCE [LARGE SCALE GENOMIC DNA]</scope>
    <source>
        <strain evidence="1">H10</strain>
    </source>
</reference>
<evidence type="ECO:0000313" key="2">
    <source>
        <dbReference type="Proteomes" id="UP000037923"/>
    </source>
</evidence>
<comment type="caution">
    <text evidence="1">The sequence shown here is derived from an EMBL/GenBank/DDBJ whole genome shotgun (WGS) entry which is preliminary data.</text>
</comment>
<dbReference type="RefSeq" id="XP_015663518.1">
    <property type="nucleotide sequence ID" value="XM_015797998.1"/>
</dbReference>
<dbReference type="OrthoDB" id="272860at2759"/>
<sequence>MSLTVASPSEDDYPDGEVVAAQPATLAALIQQSLVQEYTQARQEYKQAHARYSARVKPTVPSRFERYCTGAFQDVHFYTSAPDPVTCCAPGCTHHTHKAGLREVNDHLRLRAEERLSAALPRRTCTGDDVFALLVTQEAAELSDLFELEAAVFRELAYAYYDYMYGPADRVAEAESHSRRQLEDDFHEASQTLLKQLQEETWQAEQRLFLRVYGMCPELLPHQSQLRAAALTDEVQQHNLRLKNTLDCADAVPLWHRACVIRGETESEEDISFRRLAFACLVQAHAMEEEYVERDAATGCLRRTNKPVPAYMRDAVDYSLRFEHLALVWNEETDRMAITDAAEAALSAQLTP</sequence>
<gene>
    <name evidence="1" type="ORF">ABB37_01489</name>
</gene>
<accession>A0A0M9G944</accession>